<protein>
    <submittedName>
        <fullName evidence="1">Uncharacterized protein</fullName>
    </submittedName>
</protein>
<organism evidence="1 2">
    <name type="scientific">Cadophora malorum</name>
    <dbReference type="NCBI Taxonomy" id="108018"/>
    <lineage>
        <taxon>Eukaryota</taxon>
        <taxon>Fungi</taxon>
        <taxon>Dikarya</taxon>
        <taxon>Ascomycota</taxon>
        <taxon>Pezizomycotina</taxon>
        <taxon>Leotiomycetes</taxon>
        <taxon>Helotiales</taxon>
        <taxon>Ploettnerulaceae</taxon>
        <taxon>Cadophora</taxon>
    </lineage>
</organism>
<evidence type="ECO:0000313" key="2">
    <source>
        <dbReference type="Proteomes" id="UP000664132"/>
    </source>
</evidence>
<accession>A0A8H7WEW4</accession>
<reference evidence="1" key="1">
    <citation type="submission" date="2021-02" db="EMBL/GenBank/DDBJ databases">
        <title>Genome sequence Cadophora malorum strain M34.</title>
        <authorList>
            <person name="Stefanovic E."/>
            <person name="Vu D."/>
            <person name="Scully C."/>
            <person name="Dijksterhuis J."/>
            <person name="Roader J."/>
            <person name="Houbraken J."/>
        </authorList>
    </citation>
    <scope>NUCLEOTIDE SEQUENCE</scope>
    <source>
        <strain evidence="1">M34</strain>
    </source>
</reference>
<sequence>MVMEEAKSWIESGSQGRMQDLDQDISMRDSCKRLAHQRDELNIKHPLELVHELIQPHANMDSQTHQTAQPFASQTAVQRSELNHLLGNFPGGEAQNVFSYFPNPQISQMFLQPGYDSLVTDNGLGGYTWPDQDTALQQAAADLGDPLQAQTSIQLQRADHTVDDQGLRPAAPSLNDRLARLEDRIGGLEVVTQNLRNELEEKMRFFAKMEAYIISLVAWTKESKDAIDGLVAELKAAVEVVTSK</sequence>
<gene>
    <name evidence="1" type="ORF">IFR04_003239</name>
</gene>
<evidence type="ECO:0000313" key="1">
    <source>
        <dbReference type="EMBL" id="KAG4423557.1"/>
    </source>
</evidence>
<comment type="caution">
    <text evidence="1">The sequence shown here is derived from an EMBL/GenBank/DDBJ whole genome shotgun (WGS) entry which is preliminary data.</text>
</comment>
<keyword evidence="2" id="KW-1185">Reference proteome</keyword>
<dbReference type="OrthoDB" id="3540454at2759"/>
<dbReference type="AlphaFoldDB" id="A0A8H7WEW4"/>
<dbReference type="EMBL" id="JAFJYH010000032">
    <property type="protein sequence ID" value="KAG4423557.1"/>
    <property type="molecule type" value="Genomic_DNA"/>
</dbReference>
<proteinExistence type="predicted"/>
<dbReference type="Proteomes" id="UP000664132">
    <property type="component" value="Unassembled WGS sequence"/>
</dbReference>
<name>A0A8H7WEW4_9HELO</name>